<feature type="transmembrane region" description="Helical" evidence="6">
    <location>
        <begin position="59"/>
        <end position="79"/>
    </location>
</feature>
<comment type="subcellular location">
    <subcellularLocation>
        <location evidence="1">Cell membrane</location>
        <topology evidence="1">Multi-pass membrane protein</topology>
    </subcellularLocation>
</comment>
<feature type="transmembrane region" description="Helical" evidence="6">
    <location>
        <begin position="145"/>
        <end position="167"/>
    </location>
</feature>
<dbReference type="Pfam" id="PF07690">
    <property type="entry name" value="MFS_1"/>
    <property type="match status" value="1"/>
</dbReference>
<dbReference type="GO" id="GO:0005886">
    <property type="term" value="C:plasma membrane"/>
    <property type="evidence" value="ECO:0007669"/>
    <property type="project" value="UniProtKB-SubCell"/>
</dbReference>
<sequence length="228" mass="23088">MPQSLAQEKRGADVKTRTHPGVLSLAVSAFAIGVAEFLVVGVLPAIARDLAVSLETAGALVSLYALALALGTPFLVAGLSRLPHKAVLLGLMIVFLAGNLLAAFSSNYAMLLFGRIVTAVAHGAFFAIGATVASSLAPKGQAGRAIAVMLAGLTLAMVIGVPLGSLLGNQQGWRLPFFAVAGLALCGLVAMLRWLPAKLPAGAGGKIGTQLVALANPAILTMMALTTL</sequence>
<evidence type="ECO:0000256" key="6">
    <source>
        <dbReference type="SAM" id="Phobius"/>
    </source>
</evidence>
<dbReference type="PANTHER" id="PTHR43124">
    <property type="entry name" value="PURINE EFFLUX PUMP PBUE"/>
    <property type="match status" value="1"/>
</dbReference>
<dbReference type="InterPro" id="IPR011701">
    <property type="entry name" value="MFS"/>
</dbReference>
<keyword evidence="3 6" id="KW-0812">Transmembrane</keyword>
<comment type="caution">
    <text evidence="8">The sequence shown here is derived from an EMBL/GenBank/DDBJ whole genome shotgun (WGS) entry which is preliminary data.</text>
</comment>
<evidence type="ECO:0000256" key="3">
    <source>
        <dbReference type="ARBA" id="ARBA00022692"/>
    </source>
</evidence>
<feature type="transmembrane region" description="Helical" evidence="6">
    <location>
        <begin position="21"/>
        <end position="47"/>
    </location>
</feature>
<dbReference type="InterPro" id="IPR020846">
    <property type="entry name" value="MFS_dom"/>
</dbReference>
<feature type="transmembrane region" description="Helical" evidence="6">
    <location>
        <begin position="207"/>
        <end position="225"/>
    </location>
</feature>
<accession>A0A0P9F048</accession>
<dbReference type="InterPro" id="IPR050189">
    <property type="entry name" value="MFS_Efflux_Transporters"/>
</dbReference>
<feature type="transmembrane region" description="Helical" evidence="6">
    <location>
        <begin position="173"/>
        <end position="195"/>
    </location>
</feature>
<dbReference type="AlphaFoldDB" id="A0A0P9F048"/>
<dbReference type="GO" id="GO:0022857">
    <property type="term" value="F:transmembrane transporter activity"/>
    <property type="evidence" value="ECO:0007669"/>
    <property type="project" value="InterPro"/>
</dbReference>
<organism evidence="8 9">
    <name type="scientific">Kouleothrix aurantiaca</name>
    <dbReference type="NCBI Taxonomy" id="186479"/>
    <lineage>
        <taxon>Bacteria</taxon>
        <taxon>Bacillati</taxon>
        <taxon>Chloroflexota</taxon>
        <taxon>Chloroflexia</taxon>
        <taxon>Chloroflexales</taxon>
        <taxon>Roseiflexineae</taxon>
        <taxon>Roseiflexaceae</taxon>
        <taxon>Kouleothrix</taxon>
    </lineage>
</organism>
<evidence type="ECO:0000256" key="1">
    <source>
        <dbReference type="ARBA" id="ARBA00004651"/>
    </source>
</evidence>
<proteinExistence type="predicted"/>
<feature type="domain" description="Major facilitator superfamily (MFS) profile" evidence="7">
    <location>
        <begin position="21"/>
        <end position="228"/>
    </location>
</feature>
<dbReference type="EMBL" id="LJCR01001815">
    <property type="protein sequence ID" value="KPV49687.1"/>
    <property type="molecule type" value="Genomic_DNA"/>
</dbReference>
<dbReference type="PANTHER" id="PTHR43124:SF3">
    <property type="entry name" value="CHLORAMPHENICOL EFFLUX PUMP RV0191"/>
    <property type="match status" value="1"/>
</dbReference>
<evidence type="ECO:0000256" key="2">
    <source>
        <dbReference type="ARBA" id="ARBA00022475"/>
    </source>
</evidence>
<keyword evidence="9" id="KW-1185">Reference proteome</keyword>
<gene>
    <name evidence="8" type="ORF">SE17_31210</name>
</gene>
<reference evidence="8 9" key="1">
    <citation type="submission" date="2015-09" db="EMBL/GenBank/DDBJ databases">
        <title>Draft genome sequence of Kouleothrix aurantiaca JCM 19913.</title>
        <authorList>
            <person name="Hemp J."/>
        </authorList>
    </citation>
    <scope>NUCLEOTIDE SEQUENCE [LARGE SCALE GENOMIC DNA]</scope>
    <source>
        <strain evidence="8 9">COM-B</strain>
    </source>
</reference>
<keyword evidence="4 6" id="KW-1133">Transmembrane helix</keyword>
<dbReference type="Proteomes" id="UP000050509">
    <property type="component" value="Unassembled WGS sequence"/>
</dbReference>
<keyword evidence="5 6" id="KW-0472">Membrane</keyword>
<feature type="transmembrane region" description="Helical" evidence="6">
    <location>
        <begin position="86"/>
        <end position="106"/>
    </location>
</feature>
<evidence type="ECO:0000313" key="8">
    <source>
        <dbReference type="EMBL" id="KPV49687.1"/>
    </source>
</evidence>
<evidence type="ECO:0000259" key="7">
    <source>
        <dbReference type="PROSITE" id="PS50850"/>
    </source>
</evidence>
<dbReference type="SUPFAM" id="SSF103473">
    <property type="entry name" value="MFS general substrate transporter"/>
    <property type="match status" value="1"/>
</dbReference>
<dbReference type="InterPro" id="IPR036259">
    <property type="entry name" value="MFS_trans_sf"/>
</dbReference>
<dbReference type="Gene3D" id="1.20.1250.20">
    <property type="entry name" value="MFS general substrate transporter like domains"/>
    <property type="match status" value="1"/>
</dbReference>
<evidence type="ECO:0000256" key="5">
    <source>
        <dbReference type="ARBA" id="ARBA00023136"/>
    </source>
</evidence>
<keyword evidence="2" id="KW-1003">Cell membrane</keyword>
<feature type="non-terminal residue" evidence="8">
    <location>
        <position position="228"/>
    </location>
</feature>
<feature type="transmembrane region" description="Helical" evidence="6">
    <location>
        <begin position="112"/>
        <end position="133"/>
    </location>
</feature>
<evidence type="ECO:0000313" key="9">
    <source>
        <dbReference type="Proteomes" id="UP000050509"/>
    </source>
</evidence>
<protein>
    <submittedName>
        <fullName evidence="8">MFS transporter</fullName>
    </submittedName>
</protein>
<evidence type="ECO:0000256" key="4">
    <source>
        <dbReference type="ARBA" id="ARBA00022989"/>
    </source>
</evidence>
<name>A0A0P9F048_9CHLR</name>
<dbReference type="PROSITE" id="PS50850">
    <property type="entry name" value="MFS"/>
    <property type="match status" value="1"/>
</dbReference>